<dbReference type="Pfam" id="PF03705">
    <property type="entry name" value="CheR_N"/>
    <property type="match status" value="1"/>
</dbReference>
<dbReference type="Pfam" id="PF01739">
    <property type="entry name" value="CheR"/>
    <property type="match status" value="1"/>
</dbReference>
<evidence type="ECO:0000313" key="2">
    <source>
        <dbReference type="EMBL" id="MBC5993537.1"/>
    </source>
</evidence>
<keyword evidence="3" id="KW-1185">Reference proteome</keyword>
<reference evidence="2" key="1">
    <citation type="submission" date="2020-08" db="EMBL/GenBank/DDBJ databases">
        <title>Pontibacter sp. SD6 16S ribosomal RNA gene Genome sequencing and assembly.</title>
        <authorList>
            <person name="Kang M."/>
        </authorList>
    </citation>
    <scope>NUCLEOTIDE SEQUENCE</scope>
    <source>
        <strain evidence="2">SD6</strain>
    </source>
</reference>
<dbReference type="SUPFAM" id="SSF47757">
    <property type="entry name" value="Chemotaxis receptor methyltransferase CheR, N-terminal domain"/>
    <property type="match status" value="1"/>
</dbReference>
<evidence type="ECO:0000259" key="1">
    <source>
        <dbReference type="PROSITE" id="PS50123"/>
    </source>
</evidence>
<dbReference type="PROSITE" id="PS50123">
    <property type="entry name" value="CHER"/>
    <property type="match status" value="1"/>
</dbReference>
<accession>A0A923N851</accession>
<organism evidence="2 3">
    <name type="scientific">Pontibacter cellulosilyticus</name>
    <dbReference type="NCBI Taxonomy" id="1720253"/>
    <lineage>
        <taxon>Bacteria</taxon>
        <taxon>Pseudomonadati</taxon>
        <taxon>Bacteroidota</taxon>
        <taxon>Cytophagia</taxon>
        <taxon>Cytophagales</taxon>
        <taxon>Hymenobacteraceae</taxon>
        <taxon>Pontibacter</taxon>
    </lineage>
</organism>
<dbReference type="InterPro" id="IPR029063">
    <property type="entry name" value="SAM-dependent_MTases_sf"/>
</dbReference>
<dbReference type="RefSeq" id="WP_187067561.1">
    <property type="nucleotide sequence ID" value="NZ_JACRVF010000003.1"/>
</dbReference>
<protein>
    <submittedName>
        <fullName evidence="2">Protein-glutamate O-methyltransferase CheR</fullName>
    </submittedName>
</protein>
<dbReference type="EMBL" id="JACRVF010000003">
    <property type="protein sequence ID" value="MBC5993537.1"/>
    <property type="molecule type" value="Genomic_DNA"/>
</dbReference>
<dbReference type="InterPro" id="IPR050903">
    <property type="entry name" value="Bact_Chemotaxis_MeTrfase"/>
</dbReference>
<dbReference type="InterPro" id="IPR022641">
    <property type="entry name" value="CheR_N"/>
</dbReference>
<name>A0A923N851_9BACT</name>
<comment type="caution">
    <text evidence="2">The sequence shown here is derived from an EMBL/GenBank/DDBJ whole genome shotgun (WGS) entry which is preliminary data.</text>
</comment>
<dbReference type="PRINTS" id="PR00996">
    <property type="entry name" value="CHERMTFRASE"/>
</dbReference>
<dbReference type="SMART" id="SM00138">
    <property type="entry name" value="MeTrc"/>
    <property type="match status" value="1"/>
</dbReference>
<dbReference type="Proteomes" id="UP000603640">
    <property type="component" value="Unassembled WGS sequence"/>
</dbReference>
<gene>
    <name evidence="2" type="ORF">H8S84_11880</name>
</gene>
<dbReference type="Gene3D" id="3.40.50.150">
    <property type="entry name" value="Vaccinia Virus protein VP39"/>
    <property type="match status" value="1"/>
</dbReference>
<dbReference type="InterPro" id="IPR000780">
    <property type="entry name" value="CheR_MeTrfase"/>
</dbReference>
<feature type="domain" description="CheR-type methyltransferase" evidence="1">
    <location>
        <begin position="1"/>
        <end position="269"/>
    </location>
</feature>
<dbReference type="SUPFAM" id="SSF53335">
    <property type="entry name" value="S-adenosyl-L-methionine-dependent methyltransferases"/>
    <property type="match status" value="1"/>
</dbReference>
<dbReference type="PANTHER" id="PTHR24422:SF8">
    <property type="entry name" value="CHEMOTAXIS PROTEIN"/>
    <property type="match status" value="1"/>
</dbReference>
<evidence type="ECO:0000313" key="3">
    <source>
        <dbReference type="Proteomes" id="UP000603640"/>
    </source>
</evidence>
<proteinExistence type="predicted"/>
<dbReference type="InterPro" id="IPR022642">
    <property type="entry name" value="CheR_C"/>
</dbReference>
<dbReference type="GO" id="GO:0008757">
    <property type="term" value="F:S-adenosylmethionine-dependent methyltransferase activity"/>
    <property type="evidence" value="ECO:0007669"/>
    <property type="project" value="InterPro"/>
</dbReference>
<sequence length="276" mass="31868">MITSAELQELLTSIRNNYGYDFTEYAEASAARRVQHYMRTNRVNSIQELSKSLLTDENAFAQFVLEFTVNVTEMFRDPTFYKSLRENVLKHLATYPVIKIWIAGCSTGEEVYSTAILLKEEGLLDRSVIYATDINQRALQTAKDGIYRMDLMKAYTSNYQKAGGKNSFSDYYTAKYDSAMVDKSLKQNVVFSIHNLAVDSSFNEFQLILCRNVLIYFNQKLQNRVINLFYDSLSPFGFLALGSKESLLFSDKQKEFTDIDKREKIYRKKIKPATKT</sequence>
<dbReference type="PANTHER" id="PTHR24422">
    <property type="entry name" value="CHEMOTAXIS PROTEIN METHYLTRANSFERASE"/>
    <property type="match status" value="1"/>
</dbReference>
<dbReference type="AlphaFoldDB" id="A0A923N851"/>